<keyword evidence="7 12" id="KW-0175">Coiled coil</keyword>
<comment type="similarity">
    <text evidence="10 11">Belongs to the TRAFAC class myosin-kinesin ATPase superfamily. Kinesin family.</text>
</comment>
<dbReference type="EMBL" id="KT986235">
    <property type="protein sequence ID" value="AMS24209.1"/>
    <property type="molecule type" value="mRNA"/>
</dbReference>
<dbReference type="PROSITE" id="PS50067">
    <property type="entry name" value="KINESIN_MOTOR_2"/>
    <property type="match status" value="1"/>
</dbReference>
<evidence type="ECO:0000256" key="8">
    <source>
        <dbReference type="ARBA" id="ARBA00023175"/>
    </source>
</evidence>
<evidence type="ECO:0000256" key="2">
    <source>
        <dbReference type="ARBA" id="ARBA00022490"/>
    </source>
</evidence>
<dbReference type="SMART" id="SM00129">
    <property type="entry name" value="KISc"/>
    <property type="match status" value="1"/>
</dbReference>
<evidence type="ECO:0000259" key="14">
    <source>
        <dbReference type="PROSITE" id="PS50067"/>
    </source>
</evidence>
<feature type="compositionally biased region" description="Basic and acidic residues" evidence="13">
    <location>
        <begin position="555"/>
        <end position="574"/>
    </location>
</feature>
<evidence type="ECO:0000256" key="3">
    <source>
        <dbReference type="ARBA" id="ARBA00022528"/>
    </source>
</evidence>
<dbReference type="GO" id="GO:0005524">
    <property type="term" value="F:ATP binding"/>
    <property type="evidence" value="ECO:0007669"/>
    <property type="project" value="UniProtKB-UniRule"/>
</dbReference>
<keyword evidence="3" id="KW-0934">Plastid</keyword>
<dbReference type="SUPFAM" id="SSF52540">
    <property type="entry name" value="P-loop containing nucleoside triphosphate hydrolases"/>
    <property type="match status" value="1"/>
</dbReference>
<feature type="binding site" evidence="10">
    <location>
        <begin position="145"/>
        <end position="152"/>
    </location>
    <ligand>
        <name>ATP</name>
        <dbReference type="ChEBI" id="CHEBI:30616"/>
    </ligand>
</feature>
<dbReference type="PROSITE" id="PS00411">
    <property type="entry name" value="KINESIN_MOTOR_1"/>
    <property type="match status" value="1"/>
</dbReference>
<keyword evidence="4 11" id="KW-0493">Microtubule</keyword>
<keyword evidence="3" id="KW-0150">Chloroplast</keyword>
<dbReference type="GO" id="GO:0003777">
    <property type="term" value="F:microtubule motor activity"/>
    <property type="evidence" value="ECO:0007669"/>
    <property type="project" value="InterPro"/>
</dbReference>
<accession>A0A142KW89</accession>
<keyword evidence="2" id="KW-0963">Cytoplasm</keyword>
<dbReference type="InterPro" id="IPR019821">
    <property type="entry name" value="Kinesin_motor_CS"/>
</dbReference>
<dbReference type="GO" id="GO:0008017">
    <property type="term" value="F:microtubule binding"/>
    <property type="evidence" value="ECO:0007669"/>
    <property type="project" value="InterPro"/>
</dbReference>
<sequence>MMHGSATGTPSSSARASTPSRQRSSTPVTNRFASPAAAPAPSPCPAAPTVVGNRERVQVVVRCRPISERELTAGHKCCISIDTERRTVEVHNVGGRFAADNIPKSFTFDRVYNEKSTQRQIYKDVAYSIVHSVMCGYNGTVLAYGQTASGKTYTMEGCDHSPDLWGIIPNAFEHIFQHIRQSQSSDSFLVRISYLEIYNEEIRDLLSPATSKKLELKESVETGVYVKNLTSLTVNSFADIRQLLMLGKKNRAIGATAMNQDSSRSHSIFTITVESSTCDPTGGKTHVRVGKLNLVDLAGSERLSKTGATGERFKEMTKINWSLSALGNVISALVDGKSSHIPYRDSKLTRLLQDSLGGNTRTVMVANIGPADYNYEESISTLRYANRAKNIKNKPHVNEDPKDAIISEFQSEIQRLRAQIQASHSDMDYMKRIHSLEQEKQMFSEQLQHYKERFREVASSQQMSDQAIACLKADFENKAQLQLESLKAEKERNEEEKERVINQLLIQLREMEHQNQELSKGKEDHALLESKLKVLEEKLLRGTNNDKLTQLNKPRNQESEPMHSESRIQENKTIDEERQRKIAELEEAQLMAEEKCSTMEEELESKTRKLRRLMSRYQQSKLDVAALRTEIQDTIHEFHQERADLLWSIRSLEQQHQLKNLIIERFIPPEEVTKIMQRVSWDDENETWIFRSAHNYAGSGLESAPMQRPPSAVGRSRPTCQKSLQCLAQGTSNPRYLDENILKLELDLPERATYDYYDPVERIRAESQIHQCFKDCDKSSPYLSYDSQPTFHHYSSRQKSSHMRI</sequence>
<evidence type="ECO:0000313" key="15">
    <source>
        <dbReference type="EMBL" id="AMS24209.1"/>
    </source>
</evidence>
<evidence type="ECO:0000256" key="13">
    <source>
        <dbReference type="SAM" id="MobiDB-lite"/>
    </source>
</evidence>
<protein>
    <recommendedName>
        <fullName evidence="11">Kinesin-like protein</fullName>
    </recommendedName>
</protein>
<feature type="compositionally biased region" description="Polar residues" evidence="13">
    <location>
        <begin position="545"/>
        <end position="554"/>
    </location>
</feature>
<evidence type="ECO:0000256" key="9">
    <source>
        <dbReference type="ARBA" id="ARBA00023212"/>
    </source>
</evidence>
<evidence type="ECO:0000256" key="6">
    <source>
        <dbReference type="ARBA" id="ARBA00022840"/>
    </source>
</evidence>
<organism evidence="15">
    <name type="scientific">Marsilea vestita</name>
    <name type="common">Hairy water-clover</name>
    <dbReference type="NCBI Taxonomy" id="59764"/>
    <lineage>
        <taxon>Eukaryota</taxon>
        <taxon>Viridiplantae</taxon>
        <taxon>Streptophyta</taxon>
        <taxon>Embryophyta</taxon>
        <taxon>Tracheophyta</taxon>
        <taxon>Polypodiopsida</taxon>
        <taxon>Polypodiidae</taxon>
        <taxon>Salviniales</taxon>
        <taxon>Marsileaceae</taxon>
        <taxon>Marsilea</taxon>
    </lineage>
</organism>
<evidence type="ECO:0000256" key="11">
    <source>
        <dbReference type="RuleBase" id="RU000394"/>
    </source>
</evidence>
<dbReference type="GO" id="GO:0005874">
    <property type="term" value="C:microtubule"/>
    <property type="evidence" value="ECO:0007669"/>
    <property type="project" value="UniProtKB-KW"/>
</dbReference>
<comment type="subcellular location">
    <subcellularLocation>
        <location evidence="1">Cytoplasm</location>
        <location evidence="1">Cytoskeleton</location>
    </subcellularLocation>
</comment>
<dbReference type="PRINTS" id="PR00380">
    <property type="entry name" value="KINESINHEAVY"/>
</dbReference>
<reference evidence="15" key="1">
    <citation type="journal article" date="2016" name="Cytoskeleton">
        <title>Transcriptome analysis reveals a diverse family of kinesins essential for spermatogenesis in the fern Marsilea.</title>
        <authorList>
            <person name="Tomei E.J."/>
            <person name="Wolniak S.M."/>
        </authorList>
    </citation>
    <scope>NUCLEOTIDE SEQUENCE</scope>
</reference>
<dbReference type="InterPro" id="IPR027640">
    <property type="entry name" value="Kinesin-like_fam"/>
</dbReference>
<dbReference type="Pfam" id="PF00225">
    <property type="entry name" value="Kinesin"/>
    <property type="match status" value="1"/>
</dbReference>
<evidence type="ECO:0000256" key="4">
    <source>
        <dbReference type="ARBA" id="ARBA00022701"/>
    </source>
</evidence>
<keyword evidence="8 10" id="KW-0505">Motor protein</keyword>
<feature type="compositionally biased region" description="Low complexity" evidence="13">
    <location>
        <begin position="1"/>
        <end position="37"/>
    </location>
</feature>
<dbReference type="InterPro" id="IPR001752">
    <property type="entry name" value="Kinesin_motor_dom"/>
</dbReference>
<dbReference type="PANTHER" id="PTHR47969:SF21">
    <property type="entry name" value="KINESIN-LIKE PROTEIN"/>
    <property type="match status" value="1"/>
</dbReference>
<evidence type="ECO:0000256" key="1">
    <source>
        <dbReference type="ARBA" id="ARBA00004245"/>
    </source>
</evidence>
<dbReference type="FunFam" id="3.40.850.10:FF:000029">
    <property type="entry name" value="Kinesin-like protein KIF17"/>
    <property type="match status" value="1"/>
</dbReference>
<dbReference type="InterPro" id="IPR036961">
    <property type="entry name" value="Kinesin_motor_dom_sf"/>
</dbReference>
<feature type="coiled-coil region" evidence="12">
    <location>
        <begin position="406"/>
        <end position="538"/>
    </location>
</feature>
<dbReference type="PANTHER" id="PTHR47969">
    <property type="entry name" value="CHROMOSOME-ASSOCIATED KINESIN KIF4A-RELATED"/>
    <property type="match status" value="1"/>
</dbReference>
<feature type="region of interest" description="Disordered" evidence="13">
    <location>
        <begin position="545"/>
        <end position="574"/>
    </location>
</feature>
<dbReference type="AlphaFoldDB" id="A0A142KW89"/>
<evidence type="ECO:0000256" key="10">
    <source>
        <dbReference type="PROSITE-ProRule" id="PRU00283"/>
    </source>
</evidence>
<keyword evidence="6 10" id="KW-0067">ATP-binding</keyword>
<dbReference type="GO" id="GO:0007018">
    <property type="term" value="P:microtubule-based movement"/>
    <property type="evidence" value="ECO:0007669"/>
    <property type="project" value="InterPro"/>
</dbReference>
<evidence type="ECO:0000256" key="12">
    <source>
        <dbReference type="SAM" id="Coils"/>
    </source>
</evidence>
<keyword evidence="5 10" id="KW-0547">Nucleotide-binding</keyword>
<keyword evidence="9" id="KW-0206">Cytoskeleton</keyword>
<evidence type="ECO:0000256" key="5">
    <source>
        <dbReference type="ARBA" id="ARBA00022741"/>
    </source>
</evidence>
<feature type="region of interest" description="Disordered" evidence="13">
    <location>
        <begin position="1"/>
        <end position="49"/>
    </location>
</feature>
<dbReference type="Gene3D" id="3.40.850.10">
    <property type="entry name" value="Kinesin motor domain"/>
    <property type="match status" value="1"/>
</dbReference>
<feature type="domain" description="Kinesin motor" evidence="14">
    <location>
        <begin position="56"/>
        <end position="391"/>
    </location>
</feature>
<evidence type="ECO:0000256" key="7">
    <source>
        <dbReference type="ARBA" id="ARBA00023054"/>
    </source>
</evidence>
<proteinExistence type="evidence at transcript level"/>
<dbReference type="InterPro" id="IPR027417">
    <property type="entry name" value="P-loop_NTPase"/>
</dbReference>
<name>A0A142KW89_MARVE</name>